<sequence length="204" mass="23475">MNAYKITHFVSVSEYEPFQTRFGGQPDWLTSPEWPVSAAWDDRPMKFIGQVRLDEWHEDVNSIRMAYIFLTQPEDRQDTFFDPDIIYPYEGENAVIIQAEGNIPSCISIREHVTGPTTDEQSIWIPQVKQVTEGHTSSFEEIDIDKFGGIPACIQGSPIEEHDYLLLQLHTNWLPFYINAGGAPTMFVYLKETKHEGYIIVEDT</sequence>
<dbReference type="AlphaFoldDB" id="A0AAP5H0T8"/>
<evidence type="ECO:0008006" key="3">
    <source>
        <dbReference type="Google" id="ProtNLM"/>
    </source>
</evidence>
<dbReference type="RefSeq" id="WP_310136028.1">
    <property type="nucleotide sequence ID" value="NZ_JAVDTR010000001.1"/>
</dbReference>
<dbReference type="EMBL" id="JAVDTR010000001">
    <property type="protein sequence ID" value="MDR6721831.1"/>
    <property type="molecule type" value="Genomic_DNA"/>
</dbReference>
<accession>A0AAP5H0T8</accession>
<dbReference type="Gene3D" id="2.30.320.10">
    <property type="entry name" value="YwqG-like"/>
    <property type="match status" value="1"/>
</dbReference>
<reference evidence="1" key="1">
    <citation type="submission" date="2023-07" db="EMBL/GenBank/DDBJ databases">
        <title>Sorghum-associated microbial communities from plants grown in Nebraska, USA.</title>
        <authorList>
            <person name="Schachtman D."/>
        </authorList>
    </citation>
    <scope>NUCLEOTIDE SEQUENCE</scope>
    <source>
        <strain evidence="1">BE80</strain>
    </source>
</reference>
<comment type="caution">
    <text evidence="1">The sequence shown here is derived from an EMBL/GenBank/DDBJ whole genome shotgun (WGS) entry which is preliminary data.</text>
</comment>
<organism evidence="1 2">
    <name type="scientific">Paenibacillus amylolyticus</name>
    <dbReference type="NCBI Taxonomy" id="1451"/>
    <lineage>
        <taxon>Bacteria</taxon>
        <taxon>Bacillati</taxon>
        <taxon>Bacillota</taxon>
        <taxon>Bacilli</taxon>
        <taxon>Bacillales</taxon>
        <taxon>Paenibacillaceae</taxon>
        <taxon>Paenibacillus</taxon>
    </lineage>
</organism>
<evidence type="ECO:0000313" key="1">
    <source>
        <dbReference type="EMBL" id="MDR6721831.1"/>
    </source>
</evidence>
<dbReference type="SUPFAM" id="SSF103032">
    <property type="entry name" value="Hypothetical protein YwqG"/>
    <property type="match status" value="1"/>
</dbReference>
<dbReference type="Proteomes" id="UP001254832">
    <property type="component" value="Unassembled WGS sequence"/>
</dbReference>
<gene>
    <name evidence="1" type="ORF">J2W91_000279</name>
</gene>
<name>A0AAP5H0T8_PAEAM</name>
<protein>
    <recommendedName>
        <fullName evidence="3">DUF1963 domain-containing protein</fullName>
    </recommendedName>
</protein>
<proteinExistence type="predicted"/>
<evidence type="ECO:0000313" key="2">
    <source>
        <dbReference type="Proteomes" id="UP001254832"/>
    </source>
</evidence>
<dbReference type="InterPro" id="IPR035948">
    <property type="entry name" value="YwqG-like_sf"/>
</dbReference>